<gene>
    <name evidence="3" type="ORF">mPipKuh1_002179</name>
</gene>
<feature type="coiled-coil region" evidence="1">
    <location>
        <begin position="41"/>
        <end position="118"/>
    </location>
</feature>
<dbReference type="Proteomes" id="UP000558488">
    <property type="component" value="Unassembled WGS sequence"/>
</dbReference>
<evidence type="ECO:0000256" key="1">
    <source>
        <dbReference type="SAM" id="Coils"/>
    </source>
</evidence>
<dbReference type="AlphaFoldDB" id="A0A7J7T9R4"/>
<reference evidence="3 4" key="1">
    <citation type="journal article" date="2020" name="Nature">
        <title>Six reference-quality genomes reveal evolution of bat adaptations.</title>
        <authorList>
            <person name="Jebb D."/>
            <person name="Huang Z."/>
            <person name="Pippel M."/>
            <person name="Hughes G.M."/>
            <person name="Lavrichenko K."/>
            <person name="Devanna P."/>
            <person name="Winkler S."/>
            <person name="Jermiin L.S."/>
            <person name="Skirmuntt E.C."/>
            <person name="Katzourakis A."/>
            <person name="Burkitt-Gray L."/>
            <person name="Ray D.A."/>
            <person name="Sullivan K.A.M."/>
            <person name="Roscito J.G."/>
            <person name="Kirilenko B.M."/>
            <person name="Davalos L.M."/>
            <person name="Corthals A.P."/>
            <person name="Power M.L."/>
            <person name="Jones G."/>
            <person name="Ransome R.D."/>
            <person name="Dechmann D.K.N."/>
            <person name="Locatelli A.G."/>
            <person name="Puechmaille S.J."/>
            <person name="Fedrigo O."/>
            <person name="Jarvis E.D."/>
            <person name="Hiller M."/>
            <person name="Vernes S.C."/>
            <person name="Myers E.W."/>
            <person name="Teeling E.C."/>
        </authorList>
    </citation>
    <scope>NUCLEOTIDE SEQUENCE [LARGE SCALE GENOMIC DNA]</scope>
    <source>
        <strain evidence="3">MPipKuh1</strain>
        <tissue evidence="3">Flight muscle</tissue>
    </source>
</reference>
<dbReference type="InterPro" id="IPR033192">
    <property type="entry name" value="ODAD3"/>
</dbReference>
<accession>A0A7J7T9R4</accession>
<dbReference type="GO" id="GO:0003341">
    <property type="term" value="P:cilium movement"/>
    <property type="evidence" value="ECO:0007669"/>
    <property type="project" value="InterPro"/>
</dbReference>
<sequence length="271" mass="30862">MRWSMYQMEMLFGKVKDATGVAEAHAVVRRFLAQSDTFTQLEMLKNENAELLQGLKEEKQQLHQELEEHKYSGETMLVSEQRLQTELQSSLNAEQQRKAEAQAQLDQATRAMQVVREGMEELAGKLNHLTLDSQVSEKDLPGATEDLAPQPQEAGGSAEKELDRTASDYMPKLLGLVEEKLLMLQAQFDSQEIPEMLRHIANREFYTNLEGKLPPHNTRITFPLASAADKFFDEEDTEDDDNDLVSRAGLKIRSQKLIDSRSKKRKSPRKS</sequence>
<dbReference type="GO" id="GO:0035253">
    <property type="term" value="C:ciliary rootlet"/>
    <property type="evidence" value="ECO:0007669"/>
    <property type="project" value="TreeGrafter"/>
</dbReference>
<protein>
    <submittedName>
        <fullName evidence="3">Coiled-coil domain containing 151</fullName>
    </submittedName>
</protein>
<evidence type="ECO:0000256" key="2">
    <source>
        <dbReference type="SAM" id="MobiDB-lite"/>
    </source>
</evidence>
<keyword evidence="4" id="KW-1185">Reference proteome</keyword>
<organism evidence="3 4">
    <name type="scientific">Pipistrellus kuhlii</name>
    <name type="common">Kuhl's pipistrelle</name>
    <dbReference type="NCBI Taxonomy" id="59472"/>
    <lineage>
        <taxon>Eukaryota</taxon>
        <taxon>Metazoa</taxon>
        <taxon>Chordata</taxon>
        <taxon>Craniata</taxon>
        <taxon>Vertebrata</taxon>
        <taxon>Euteleostomi</taxon>
        <taxon>Mammalia</taxon>
        <taxon>Eutheria</taxon>
        <taxon>Laurasiatheria</taxon>
        <taxon>Chiroptera</taxon>
        <taxon>Yangochiroptera</taxon>
        <taxon>Vespertilionidae</taxon>
        <taxon>Pipistrellus</taxon>
    </lineage>
</organism>
<dbReference type="PANTHER" id="PTHR46518:SF1">
    <property type="entry name" value="OUTER DYNEIN ARM-DOCKING COMPLEX SUBUNIT 3"/>
    <property type="match status" value="1"/>
</dbReference>
<dbReference type="GO" id="GO:0097542">
    <property type="term" value="C:ciliary tip"/>
    <property type="evidence" value="ECO:0007669"/>
    <property type="project" value="TreeGrafter"/>
</dbReference>
<keyword evidence="1" id="KW-0175">Coiled coil</keyword>
<dbReference type="EMBL" id="JACAGB010000030">
    <property type="protein sequence ID" value="KAF6297434.1"/>
    <property type="molecule type" value="Genomic_DNA"/>
</dbReference>
<evidence type="ECO:0000313" key="4">
    <source>
        <dbReference type="Proteomes" id="UP000558488"/>
    </source>
</evidence>
<name>A0A7J7T9R4_PIPKU</name>
<dbReference type="PANTHER" id="PTHR46518">
    <property type="entry name" value="COILED-COIL DOMAIN-CONTAINING PROTEIN 151"/>
    <property type="match status" value="1"/>
</dbReference>
<evidence type="ECO:0000313" key="3">
    <source>
        <dbReference type="EMBL" id="KAF6297434.1"/>
    </source>
</evidence>
<dbReference type="GO" id="GO:0036064">
    <property type="term" value="C:ciliary basal body"/>
    <property type="evidence" value="ECO:0007669"/>
    <property type="project" value="TreeGrafter"/>
</dbReference>
<feature type="region of interest" description="Disordered" evidence="2">
    <location>
        <begin position="141"/>
        <end position="160"/>
    </location>
</feature>
<comment type="caution">
    <text evidence="3">The sequence shown here is derived from an EMBL/GenBank/DDBJ whole genome shotgun (WGS) entry which is preliminary data.</text>
</comment>
<dbReference type="GO" id="GO:0036158">
    <property type="term" value="P:outer dynein arm assembly"/>
    <property type="evidence" value="ECO:0007669"/>
    <property type="project" value="InterPro"/>
</dbReference>
<proteinExistence type="predicted"/>